<protein>
    <submittedName>
        <fullName evidence="1">Uncharacterized protein</fullName>
    </submittedName>
</protein>
<proteinExistence type="predicted"/>
<reference evidence="1" key="1">
    <citation type="submission" date="2022-07" db="EMBL/GenBank/DDBJ databases">
        <title>Genome Sequence of Lecanicillium saksenae.</title>
        <authorList>
            <person name="Buettner E."/>
        </authorList>
    </citation>
    <scope>NUCLEOTIDE SEQUENCE</scope>
    <source>
        <strain evidence="1">VT-O1</strain>
    </source>
</reference>
<accession>A0ACC1R4S1</accession>
<comment type="caution">
    <text evidence="1">The sequence shown here is derived from an EMBL/GenBank/DDBJ whole genome shotgun (WGS) entry which is preliminary data.</text>
</comment>
<evidence type="ECO:0000313" key="2">
    <source>
        <dbReference type="Proteomes" id="UP001148737"/>
    </source>
</evidence>
<sequence length="569" mass="64117">MTARIQALSRSSSRSSLACQACRSQHLKCDSVRPICTRCEALSKPCSYPEPRRGPRDRSVAARRVQGRVSMATESPSRSTTPSYIHSTPPDPRPDNITPRNAVPDTIPPLNSKEILPNIGLEDSFLDLYYQHFHPSHPFVLPKVALQARLRDEAPPSLEKLAKVMRHVGSFYQESIPVNKEYVETAEYDVVDGFLVQATLLQALVQSMCDDSAAASERLTLAIAQATSIGMDKSQFANEIAAVDPVMAESCRRTWWMIYVTDMNFAIIRWDFFRFLAYHSAQEVDLPCDEHCYNRLDIPMRSPSFEEYQNREYALLEQPFSSFAYYIEASTIYLESLQASTLYQSMSHAENVCSDWEATVVSWFLMLPSHLRELPANSTVPDQLMFQAHMMMHTSLAFIHRPLSSLHYDAAEERSSCRPPPPPLCTTVTVVDPSQLEMHSEKLFRAIRKQIQHLVLLPIRAVQLSPFIICMVACCTIVHLVACKVAFNAEETRAARSRIRVTLGTLKHYEDIWPRAKRLITDLKLIANDLLQTTTATASPPILSAAVPILDESTFSSMVEDGWSGVSEK</sequence>
<dbReference type="Proteomes" id="UP001148737">
    <property type="component" value="Unassembled WGS sequence"/>
</dbReference>
<dbReference type="EMBL" id="JANAKD010000150">
    <property type="protein sequence ID" value="KAJ3496943.1"/>
    <property type="molecule type" value="Genomic_DNA"/>
</dbReference>
<organism evidence="1 2">
    <name type="scientific">Lecanicillium saksenae</name>
    <dbReference type="NCBI Taxonomy" id="468837"/>
    <lineage>
        <taxon>Eukaryota</taxon>
        <taxon>Fungi</taxon>
        <taxon>Dikarya</taxon>
        <taxon>Ascomycota</taxon>
        <taxon>Pezizomycotina</taxon>
        <taxon>Sordariomycetes</taxon>
        <taxon>Hypocreomycetidae</taxon>
        <taxon>Hypocreales</taxon>
        <taxon>Cordycipitaceae</taxon>
        <taxon>Lecanicillium</taxon>
    </lineage>
</organism>
<gene>
    <name evidence="1" type="ORF">NLG97_g2288</name>
</gene>
<keyword evidence="2" id="KW-1185">Reference proteome</keyword>
<evidence type="ECO:0000313" key="1">
    <source>
        <dbReference type="EMBL" id="KAJ3496943.1"/>
    </source>
</evidence>
<name>A0ACC1R4S1_9HYPO</name>